<proteinExistence type="predicted"/>
<accession>A0A071M3M2</accession>
<reference evidence="1" key="1">
    <citation type="submission" date="2014-04" db="EMBL/GenBank/DDBJ databases">
        <title>In planta biocontrol of soil-borne Fusarium wilt of banana through a plant endophytic bacterium, Burkholderia cenocepacia 869T2.</title>
        <authorList>
            <person name="Ho Y.-N."/>
            <person name="Chiang H.-M."/>
            <person name="Chao C.-P."/>
            <person name="Su C.-C."/>
            <person name="Hsu H.-F."/>
            <person name="Guo C.-T."/>
            <person name="Hsieh J.-L."/>
            <person name="Huang C.-C."/>
        </authorList>
    </citation>
    <scope>NUCLEOTIDE SEQUENCE [LARGE SCALE GENOMIC DNA]</scope>
    <source>
        <strain evidence="1">869T2</strain>
    </source>
</reference>
<comment type="caution">
    <text evidence="1">The sequence shown here is derived from an EMBL/GenBank/DDBJ whole genome shotgun (WGS) entry which is preliminary data.</text>
</comment>
<protein>
    <submittedName>
        <fullName evidence="1">Uncharacterized protein</fullName>
    </submittedName>
</protein>
<gene>
    <name evidence="1" type="ORF">DT99_32110</name>
</gene>
<sequence>MRCAACAHADTRAQPARGIGSRANTTAIRTIIASLGRLAASDRRRRDDAVGRRRRAIVTRAARRATTRRP</sequence>
<dbReference type="EMBL" id="JJOA01000056">
    <property type="protein sequence ID" value="KEA55267.1"/>
    <property type="molecule type" value="Genomic_DNA"/>
</dbReference>
<organism evidence="1">
    <name type="scientific">Burkholderia cenocepacia</name>
    <dbReference type="NCBI Taxonomy" id="95486"/>
    <lineage>
        <taxon>Bacteria</taxon>
        <taxon>Pseudomonadati</taxon>
        <taxon>Pseudomonadota</taxon>
        <taxon>Betaproteobacteria</taxon>
        <taxon>Burkholderiales</taxon>
        <taxon>Burkholderiaceae</taxon>
        <taxon>Burkholderia</taxon>
        <taxon>Burkholderia cepacia complex</taxon>
    </lineage>
</organism>
<name>A0A071M3M2_9BURK</name>
<evidence type="ECO:0000313" key="1">
    <source>
        <dbReference type="EMBL" id="KEA55267.1"/>
    </source>
</evidence>
<dbReference type="AlphaFoldDB" id="A0A071M3M2"/>